<dbReference type="PANTHER" id="PTHR24359">
    <property type="entry name" value="SERINE/THREONINE-PROTEIN KINASE SBK1"/>
    <property type="match status" value="1"/>
</dbReference>
<evidence type="ECO:0000256" key="1">
    <source>
        <dbReference type="SAM" id="MobiDB-lite"/>
    </source>
</evidence>
<dbReference type="EMBL" id="VCAU01000060">
    <property type="protein sequence ID" value="KAF9887508.1"/>
    <property type="molecule type" value="Genomic_DNA"/>
</dbReference>
<sequence length="939" mass="107084">MDHVPASRNDRYISQRVKPKSKDLFRNRPDRPQLEVLLIYRTEHDAGTGSRFHVKPAITIDDLAGLQRLQTDSKDAWAQIYTIRHERSWTTLNISYELFKHLLSVQNVYHHFWESMLTFGRKSSENEYAFPALRSRVVASEMNNHDKIFFSAGNRQRLKNFEDYVTDMQVIMHTMIDTISGIGKSCQQYCELTCKDRQPDCCKHVIEEFEASATQAAMYLERAQVLKARVQSTSQLLADLLAYDQARALTELVQASQVESQGIMELNKRSVDDAAAVKMLTVIGLIFLPSTIVANFFSTVFVNINDQDDLHVSHDVWYMAAVNKPPKSANDSDSGSELVEHEPLQAEQLPKPGQQGHLRPQFQRQTSSHSPSINAELVDGKSNFTPTLQKLRQDVRAAYTPCHFHENVPGWKFLPESSLAQLINLDTVQAVLEEEAIVVDKHQAQQIARKIVHDAPHLYAILVVLGKETSITGLLDEQITDDDLPFQLEDSSSNSQSPGYTTRYGREVVALRSWDSESLKSLELKQYRILTPIFQEDGDHELFKFQSPPFIKWMPRSVGQGSFSEVFQARIHPDHHTFAGRLGVDAAGPLVAVKRLYRTENSYFETERDNLRLLNSSAGHIHLVTMLCIYKMWDTYHFVFPWANGTLRSYWRKNPFPTVEHRLMLWSLKQMAGIAGGLACLHDFTTSDRDGQNLFGRHGDLKPENILWFENYAGYDDPDGLLQITDLGLSRIHTRASRSNDNPAGVISPSTYSPPDARRNLNISRAWDQWGLGCMFMEFAIWLLCGYDAIEDFAAARGEDDPDPNVNTDLFFTTDNSGIRPSVLRWVDELHAHQNCTRMIHDLLDMIMSGMIVIDTRKRITSSQVRDRLEQMLRTAENDPGYLTDPVPWDLPTSLPRPSPRPSFLLQVPSPSWHWSSRLLNRTDRNRTWPLASVLDDGC</sequence>
<evidence type="ECO:0000313" key="4">
    <source>
        <dbReference type="Proteomes" id="UP001194746"/>
    </source>
</evidence>
<dbReference type="GO" id="GO:0004674">
    <property type="term" value="F:protein serine/threonine kinase activity"/>
    <property type="evidence" value="ECO:0007669"/>
    <property type="project" value="TreeGrafter"/>
</dbReference>
<feature type="region of interest" description="Disordered" evidence="1">
    <location>
        <begin position="346"/>
        <end position="379"/>
    </location>
</feature>
<dbReference type="Gene3D" id="1.20.58.340">
    <property type="entry name" value="Magnesium transport protein CorA, transmembrane region"/>
    <property type="match status" value="1"/>
</dbReference>
<protein>
    <recommendedName>
        <fullName evidence="2">Protein kinase domain-containing protein</fullName>
    </recommendedName>
</protein>
<feature type="domain" description="Protein kinase" evidence="2">
    <location>
        <begin position="552"/>
        <end position="873"/>
    </location>
</feature>
<gene>
    <name evidence="3" type="ORF">FE257_010086</name>
</gene>
<dbReference type="InterPro" id="IPR058257">
    <property type="entry name" value="CorA-like_dom"/>
</dbReference>
<dbReference type="Pfam" id="PF00069">
    <property type="entry name" value="Pkinase"/>
    <property type="match status" value="1"/>
</dbReference>
<keyword evidence="4" id="KW-1185">Reference proteome</keyword>
<organism evidence="3 4">
    <name type="scientific">Aspergillus nanangensis</name>
    <dbReference type="NCBI Taxonomy" id="2582783"/>
    <lineage>
        <taxon>Eukaryota</taxon>
        <taxon>Fungi</taxon>
        <taxon>Dikarya</taxon>
        <taxon>Ascomycota</taxon>
        <taxon>Pezizomycotina</taxon>
        <taxon>Eurotiomycetes</taxon>
        <taxon>Eurotiomycetidae</taxon>
        <taxon>Eurotiales</taxon>
        <taxon>Aspergillaceae</taxon>
        <taxon>Aspergillus</taxon>
        <taxon>Aspergillus subgen. Circumdati</taxon>
    </lineage>
</organism>
<dbReference type="AlphaFoldDB" id="A0AAD4CKN4"/>
<dbReference type="SUPFAM" id="SSF56112">
    <property type="entry name" value="Protein kinase-like (PK-like)"/>
    <property type="match status" value="1"/>
</dbReference>
<dbReference type="InterPro" id="IPR000719">
    <property type="entry name" value="Prot_kinase_dom"/>
</dbReference>
<dbReference type="InterPro" id="IPR011009">
    <property type="entry name" value="Kinase-like_dom_sf"/>
</dbReference>
<dbReference type="PANTHER" id="PTHR24359:SF1">
    <property type="entry name" value="INHIBITOR OF NUCLEAR FACTOR KAPPA-B KINASE EPSILON SUBUNIT HOMOLOG 1-RELATED"/>
    <property type="match status" value="1"/>
</dbReference>
<dbReference type="Pfam" id="PF26616">
    <property type="entry name" value="CorA-like"/>
    <property type="match status" value="1"/>
</dbReference>
<dbReference type="GO" id="GO:0005524">
    <property type="term" value="F:ATP binding"/>
    <property type="evidence" value="ECO:0007669"/>
    <property type="project" value="InterPro"/>
</dbReference>
<dbReference type="PROSITE" id="PS50011">
    <property type="entry name" value="PROTEIN_KINASE_DOM"/>
    <property type="match status" value="1"/>
</dbReference>
<accession>A0AAD4CKN4</accession>
<feature type="compositionally biased region" description="Polar residues" evidence="1">
    <location>
        <begin position="362"/>
        <end position="373"/>
    </location>
</feature>
<dbReference type="Proteomes" id="UP001194746">
    <property type="component" value="Unassembled WGS sequence"/>
</dbReference>
<evidence type="ECO:0000259" key="2">
    <source>
        <dbReference type="PROSITE" id="PS50011"/>
    </source>
</evidence>
<dbReference type="Gene3D" id="1.10.510.10">
    <property type="entry name" value="Transferase(Phosphotransferase) domain 1"/>
    <property type="match status" value="1"/>
</dbReference>
<name>A0AAD4CKN4_ASPNN</name>
<evidence type="ECO:0000313" key="3">
    <source>
        <dbReference type="EMBL" id="KAF9887508.1"/>
    </source>
</evidence>
<comment type="caution">
    <text evidence="3">The sequence shown here is derived from an EMBL/GenBank/DDBJ whole genome shotgun (WGS) entry which is preliminary data.</text>
</comment>
<reference evidence="3" key="2">
    <citation type="submission" date="2020-02" db="EMBL/GenBank/DDBJ databases">
        <authorList>
            <person name="Gilchrist C.L.M."/>
            <person name="Chooi Y.-H."/>
        </authorList>
    </citation>
    <scope>NUCLEOTIDE SEQUENCE</scope>
    <source>
        <strain evidence="3">MST-FP2251</strain>
    </source>
</reference>
<dbReference type="SMART" id="SM00220">
    <property type="entry name" value="S_TKc"/>
    <property type="match status" value="1"/>
</dbReference>
<reference evidence="3" key="1">
    <citation type="journal article" date="2019" name="Beilstein J. Org. Chem.">
        <title>Nanangenines: drimane sesquiterpenoids as the dominant metabolite cohort of a novel Australian fungus, Aspergillus nanangensis.</title>
        <authorList>
            <person name="Lacey H.J."/>
            <person name="Gilchrist C.L.M."/>
            <person name="Crombie A."/>
            <person name="Kalaitzis J.A."/>
            <person name="Vuong D."/>
            <person name="Rutledge P.J."/>
            <person name="Turner P."/>
            <person name="Pitt J.I."/>
            <person name="Lacey E."/>
            <person name="Chooi Y.H."/>
            <person name="Piggott A.M."/>
        </authorList>
    </citation>
    <scope>NUCLEOTIDE SEQUENCE</scope>
    <source>
        <strain evidence="3">MST-FP2251</strain>
    </source>
</reference>
<proteinExistence type="predicted"/>